<evidence type="ECO:0000313" key="3">
    <source>
        <dbReference type="EMBL" id="MEE2056652.1"/>
    </source>
</evidence>
<evidence type="ECO:0000313" key="4">
    <source>
        <dbReference type="Proteomes" id="UP001336020"/>
    </source>
</evidence>
<dbReference type="InterPro" id="IPR014922">
    <property type="entry name" value="YdhG-like"/>
</dbReference>
<evidence type="ECO:0000256" key="1">
    <source>
        <dbReference type="SAM" id="MobiDB-lite"/>
    </source>
</evidence>
<dbReference type="Pfam" id="PF08818">
    <property type="entry name" value="DUF1801"/>
    <property type="match status" value="1"/>
</dbReference>
<dbReference type="Proteomes" id="UP001336020">
    <property type="component" value="Unassembled WGS sequence"/>
</dbReference>
<comment type="caution">
    <text evidence="3">The sequence shown here is derived from an EMBL/GenBank/DDBJ whole genome shotgun (WGS) entry which is preliminary data.</text>
</comment>
<dbReference type="SUPFAM" id="SSF159888">
    <property type="entry name" value="YdhG-like"/>
    <property type="match status" value="1"/>
</dbReference>
<dbReference type="EMBL" id="JAUTXY010000001">
    <property type="protein sequence ID" value="MEE2056652.1"/>
    <property type="molecule type" value="Genomic_DNA"/>
</dbReference>
<keyword evidence="4" id="KW-1185">Reference proteome</keyword>
<name>A0ABU7L6V3_9NOCA</name>
<sequence length="142" mass="16064">MTDPKKNETGPKLLSGGNPQIPKGEGNGPVAAYIAAMPEWKRDLGERLDALIVSAVPDVHKAVKWNQPFYGLEGDGWFLSFRCFTKYVQVQFFRGTSLDPVPPKASKHDEVRYLDIYEDDEPDEDRLRSWVEQAARLPGEKM</sequence>
<feature type="domain" description="YdhG-like" evidence="2">
    <location>
        <begin position="41"/>
        <end position="134"/>
    </location>
</feature>
<feature type="region of interest" description="Disordered" evidence="1">
    <location>
        <begin position="1"/>
        <end position="27"/>
    </location>
</feature>
<dbReference type="RefSeq" id="WP_330131891.1">
    <property type="nucleotide sequence ID" value="NZ_JAUTXY010000001.1"/>
</dbReference>
<reference evidence="3 4" key="1">
    <citation type="submission" date="2023-07" db="EMBL/GenBank/DDBJ databases">
        <authorList>
            <person name="Girao M."/>
            <person name="Carvalho M.F."/>
        </authorList>
    </citation>
    <scope>NUCLEOTIDE SEQUENCE [LARGE SCALE GENOMIC DNA]</scope>
    <source>
        <strain evidence="3 4">YIM65754</strain>
    </source>
</reference>
<organism evidence="3 4">
    <name type="scientific">Rhodococcus artemisiae</name>
    <dbReference type="NCBI Taxonomy" id="714159"/>
    <lineage>
        <taxon>Bacteria</taxon>
        <taxon>Bacillati</taxon>
        <taxon>Actinomycetota</taxon>
        <taxon>Actinomycetes</taxon>
        <taxon>Mycobacteriales</taxon>
        <taxon>Nocardiaceae</taxon>
        <taxon>Rhodococcus</taxon>
    </lineage>
</organism>
<accession>A0ABU7L6V3</accession>
<protein>
    <submittedName>
        <fullName evidence="3">DUF1801 domain-containing protein</fullName>
    </submittedName>
</protein>
<gene>
    <name evidence="3" type="ORF">Q7514_03815</name>
</gene>
<dbReference type="Gene3D" id="3.90.1150.200">
    <property type="match status" value="1"/>
</dbReference>
<evidence type="ECO:0000259" key="2">
    <source>
        <dbReference type="Pfam" id="PF08818"/>
    </source>
</evidence>
<proteinExistence type="predicted"/>